<evidence type="ECO:0000256" key="1">
    <source>
        <dbReference type="ARBA" id="ARBA00004496"/>
    </source>
</evidence>
<reference evidence="5 6" key="1">
    <citation type="journal article" date="2019" name="Sci. Rep.">
        <title>Comparative genomics of chytrid fungi reveal insights into the obligate biotrophic and pathogenic lifestyle of Synchytrium endobioticum.</title>
        <authorList>
            <person name="van de Vossenberg B.T.L.H."/>
            <person name="Warris S."/>
            <person name="Nguyen H.D.T."/>
            <person name="van Gent-Pelzer M.P.E."/>
            <person name="Joly D.L."/>
            <person name="van de Geest H.C."/>
            <person name="Bonants P.J.M."/>
            <person name="Smith D.S."/>
            <person name="Levesque C.A."/>
            <person name="van der Lee T.A.J."/>
        </authorList>
    </citation>
    <scope>NUCLEOTIDE SEQUENCE [LARGE SCALE GENOMIC DNA]</scope>
    <source>
        <strain evidence="5 6">CBS 675.73</strain>
    </source>
</reference>
<proteinExistence type="predicted"/>
<dbReference type="Gene3D" id="1.10.220.20">
    <property type="match status" value="1"/>
</dbReference>
<dbReference type="PROSITE" id="PS50190">
    <property type="entry name" value="SEC7"/>
    <property type="match status" value="1"/>
</dbReference>
<dbReference type="Pfam" id="PF01369">
    <property type="entry name" value="Sec7"/>
    <property type="match status" value="1"/>
</dbReference>
<sequence length="1216" mass="136262">MLNRVSPSVQGIQLLLDNKSIASRTSNEIAIFLLNTEGLDKIMIGEFLGEPAEENVAIMHAFVDHQDFASVPFVTALRNFLQRFRLPGEAQKIDRYMLKFAERFVLQNPGKFSSADTAYVLAYSVIMLNTDQHNAQVKKRMTKADFLKNNRGIDGEQDLPVDLMEGIYDEIRTNEIVLKDEQPAVSEPDKLPTSVRFEKASESMAIKTEERLKASNQRRAQLGSTGSPANGGTSASNEEDAPFNQSGNSGVFYSATHHEHLKSMFEIVWMSVFTALSSYLQDAEDADSVALALEGFKHAITLACMFDLDLERKAFMSTLGKFAQISVGSEIRPKNLEAVKVLLEMSRVLGARLGDGWMEIVLCISNLEKLQSPEGSDRSSMDKRRDSVAAKKENKYSEEAVALATSQSMTLLVDKIFTSSVRLSGPAIVGFVKALCAVSWDEITSSETSTHPRMYCLQRLVEISYYNMNRIRVEWSQLWSILGPHFNKVATHSNSQISFFALDKLRQLAMKFLELEELPNFKFQRDFLRPFEYVLGASRDFKMKEMALMCLQQLVQGKSKALKSGWKTLFGSLEKASKDENEQVVTLAFDLVKMLFKSHFESVSVNGAFPDYVNCLVSFCKNRRFTKTRSEFYVSGSFNPLVNLSICTIDSLQSVELMKQTVPVIVNLQKSISKASSVVDGKAEVANASSNSHKSANGHEETGATAVLTTDDPNFRYMFPILFGFYEVTMTCELEVRARGLTYLFDVLKSQARELSRDSWEVIAKGVLFPIFDDLKLSRQEHRKIDEREDLTVWLSTTLVQALRLLVDLFTNQFEILQFACEGVLEIMMACMSQENETLARIGSTCLHQFIENNLEKFDSALWDRICKTFVNLFASTSPNLLFFDYHAQIPDAPGGVFAPPEGDEADQLEQQTRDEEAEDEDRDVGAENMNRHMSATSLNQSSSPNFPSDALVFVDGVPQLTGRAKPDKSEFQGIILKCVLHLLVVQTLHEILTTSVSKSSSNLTATDNGVTGSMDERIYRSMSVKHLLLLVGCFERSYRFAEAFNKDTELRLALFKMGFMKQLPNLLKQECASISAYISILFKMVVDEQQDRVESRLEIAGKLIPLCHQVLCNFNAMEPGIKNRNLNAWKPVIILILNALTELDDKLFQQYLPVLFEEAMSILLQPVLDLEVRIALHAFVIRVGFSCGIVRDPVGAEDAAPVSVVSASTNEAAAI</sequence>
<feature type="domain" description="SEC7" evidence="4">
    <location>
        <begin position="10"/>
        <end position="174"/>
    </location>
</feature>
<dbReference type="OrthoDB" id="18431at2759"/>
<dbReference type="InterPro" id="IPR015403">
    <property type="entry name" value="Mon2/Sec7/BIG1-like_HDS"/>
</dbReference>
<evidence type="ECO:0000313" key="5">
    <source>
        <dbReference type="EMBL" id="TPX48163.1"/>
    </source>
</evidence>
<evidence type="ECO:0000256" key="2">
    <source>
        <dbReference type="ARBA" id="ARBA00022490"/>
    </source>
</evidence>
<keyword evidence="6" id="KW-1185">Reference proteome</keyword>
<dbReference type="Proteomes" id="UP000320333">
    <property type="component" value="Unassembled WGS sequence"/>
</dbReference>
<dbReference type="SUPFAM" id="SSF48425">
    <property type="entry name" value="Sec7 domain"/>
    <property type="match status" value="1"/>
</dbReference>
<keyword evidence="2" id="KW-0963">Cytoplasm</keyword>
<dbReference type="PANTHER" id="PTHR10663:SF375">
    <property type="entry name" value="LD29171P"/>
    <property type="match status" value="1"/>
</dbReference>
<dbReference type="InterPro" id="IPR000904">
    <property type="entry name" value="Sec7_dom"/>
</dbReference>
<feature type="region of interest" description="Disordered" evidence="3">
    <location>
        <begin position="211"/>
        <end position="243"/>
    </location>
</feature>
<gene>
    <name evidence="5" type="ORF">CcCBS67573_g10215</name>
</gene>
<dbReference type="Gene3D" id="1.10.1000.11">
    <property type="entry name" value="Arf Nucleotide-binding Site Opener,domain 2"/>
    <property type="match status" value="1"/>
</dbReference>
<feature type="compositionally biased region" description="Basic and acidic residues" evidence="3">
    <location>
        <begin position="375"/>
        <end position="391"/>
    </location>
</feature>
<feature type="compositionally biased region" description="Polar residues" evidence="3">
    <location>
        <begin position="214"/>
        <end position="236"/>
    </location>
</feature>
<dbReference type="InterPro" id="IPR011989">
    <property type="entry name" value="ARM-like"/>
</dbReference>
<dbReference type="Gene3D" id="1.25.10.10">
    <property type="entry name" value="Leucine-rich Repeat Variant"/>
    <property type="match status" value="1"/>
</dbReference>
<dbReference type="GO" id="GO:0005085">
    <property type="term" value="F:guanyl-nucleotide exchange factor activity"/>
    <property type="evidence" value="ECO:0007669"/>
    <property type="project" value="InterPro"/>
</dbReference>
<dbReference type="PANTHER" id="PTHR10663">
    <property type="entry name" value="GUANYL-NUCLEOTIDE EXCHANGE FACTOR"/>
    <property type="match status" value="1"/>
</dbReference>
<feature type="region of interest" description="Disordered" evidence="3">
    <location>
        <begin position="371"/>
        <end position="391"/>
    </location>
</feature>
<dbReference type="STRING" id="246404.A0A507D9C5"/>
<dbReference type="GO" id="GO:0032012">
    <property type="term" value="P:regulation of ARF protein signal transduction"/>
    <property type="evidence" value="ECO:0007669"/>
    <property type="project" value="InterPro"/>
</dbReference>
<evidence type="ECO:0000313" key="6">
    <source>
        <dbReference type="Proteomes" id="UP000320333"/>
    </source>
</evidence>
<dbReference type="InterPro" id="IPR035999">
    <property type="entry name" value="Sec7_dom_sf"/>
</dbReference>
<dbReference type="AlphaFoldDB" id="A0A507D9C5"/>
<accession>A0A507D9C5</accession>
<dbReference type="Pfam" id="PF20252">
    <property type="entry name" value="BIG2_C"/>
    <property type="match status" value="1"/>
</dbReference>
<dbReference type="InterPro" id="IPR016024">
    <property type="entry name" value="ARM-type_fold"/>
</dbReference>
<dbReference type="GO" id="GO:0005737">
    <property type="term" value="C:cytoplasm"/>
    <property type="evidence" value="ECO:0007669"/>
    <property type="project" value="UniProtKB-SubCell"/>
</dbReference>
<protein>
    <recommendedName>
        <fullName evidence="4">SEC7 domain-containing protein</fullName>
    </recommendedName>
</protein>
<dbReference type="CDD" id="cd00171">
    <property type="entry name" value="Sec7"/>
    <property type="match status" value="1"/>
</dbReference>
<dbReference type="Pfam" id="PF09324">
    <property type="entry name" value="Sec7-like_HDS"/>
    <property type="match status" value="1"/>
</dbReference>
<feature type="region of interest" description="Disordered" evidence="3">
    <location>
        <begin position="895"/>
        <end position="924"/>
    </location>
</feature>
<dbReference type="SUPFAM" id="SSF48371">
    <property type="entry name" value="ARM repeat"/>
    <property type="match status" value="1"/>
</dbReference>
<comment type="subcellular location">
    <subcellularLocation>
        <location evidence="1">Cytoplasm</location>
    </subcellularLocation>
</comment>
<dbReference type="FunFam" id="1.10.1000.11:FF:000003">
    <property type="entry name" value="Brefeldin A-inhibited guanine nucleotide-exchange protein 1"/>
    <property type="match status" value="1"/>
</dbReference>
<evidence type="ECO:0000259" key="4">
    <source>
        <dbReference type="PROSITE" id="PS50190"/>
    </source>
</evidence>
<dbReference type="EMBL" id="QEAP01001273">
    <property type="protein sequence ID" value="TPX48163.1"/>
    <property type="molecule type" value="Genomic_DNA"/>
</dbReference>
<organism evidence="5 6">
    <name type="scientific">Chytriomyces confervae</name>
    <dbReference type="NCBI Taxonomy" id="246404"/>
    <lineage>
        <taxon>Eukaryota</taxon>
        <taxon>Fungi</taxon>
        <taxon>Fungi incertae sedis</taxon>
        <taxon>Chytridiomycota</taxon>
        <taxon>Chytridiomycota incertae sedis</taxon>
        <taxon>Chytridiomycetes</taxon>
        <taxon>Chytridiales</taxon>
        <taxon>Chytriomycetaceae</taxon>
        <taxon>Chytriomyces</taxon>
    </lineage>
</organism>
<dbReference type="InterPro" id="IPR023394">
    <property type="entry name" value="Sec7_C_sf"/>
</dbReference>
<dbReference type="SMART" id="SM00222">
    <property type="entry name" value="Sec7"/>
    <property type="match status" value="1"/>
</dbReference>
<name>A0A507D9C5_9FUNG</name>
<dbReference type="InterPro" id="IPR046455">
    <property type="entry name" value="Sec7/BIG1-like_C"/>
</dbReference>
<comment type="caution">
    <text evidence="5">The sequence shown here is derived from an EMBL/GenBank/DDBJ whole genome shotgun (WGS) entry which is preliminary data.</text>
</comment>
<evidence type="ECO:0000256" key="3">
    <source>
        <dbReference type="SAM" id="MobiDB-lite"/>
    </source>
</evidence>